<dbReference type="Proteomes" id="UP000467840">
    <property type="component" value="Chromosome 15"/>
</dbReference>
<dbReference type="Pfam" id="PF05699">
    <property type="entry name" value="Dimer_Tnp_hAT"/>
    <property type="match status" value="1"/>
</dbReference>
<feature type="domain" description="HAT C-terminal dimerisation" evidence="2">
    <location>
        <begin position="87"/>
        <end position="169"/>
    </location>
</feature>
<gene>
    <name evidence="3" type="ORF">GH714_040350</name>
</gene>
<dbReference type="PANTHER" id="PTHR23272:SF161">
    <property type="entry name" value="ZINC FINGER BED DOMAIN-CONTAINING PROTEIN RICESLEEPER 1-LIKE"/>
    <property type="match status" value="1"/>
</dbReference>
<dbReference type="EMBL" id="JAAGAX010000005">
    <property type="protein sequence ID" value="KAF2315811.1"/>
    <property type="molecule type" value="Genomic_DNA"/>
</dbReference>
<protein>
    <recommendedName>
        <fullName evidence="2">HAT C-terminal dimerisation domain-containing protein</fullName>
    </recommendedName>
</protein>
<evidence type="ECO:0000313" key="4">
    <source>
        <dbReference type="Proteomes" id="UP000467840"/>
    </source>
</evidence>
<name>A0A6A6MPW1_HEVBR</name>
<dbReference type="GO" id="GO:0046983">
    <property type="term" value="F:protein dimerization activity"/>
    <property type="evidence" value="ECO:0007669"/>
    <property type="project" value="InterPro"/>
</dbReference>
<dbReference type="InterPro" id="IPR008906">
    <property type="entry name" value="HATC_C_dom"/>
</dbReference>
<evidence type="ECO:0000256" key="1">
    <source>
        <dbReference type="SAM" id="MobiDB-lite"/>
    </source>
</evidence>
<sequence length="375" mass="42255">MEFALSTVYGKEKGMELAKKIKLTVYELFDEYKKTYQAEHERGSNVAGNTGENNESEGAKKKSRLNLGDQFLKHKIETGEANSKSDLDCYLNEGIKVVDEKEEFILKWWQLSSGRFPILSIMVRDILAMPISTVASESAFSTRGRVLDPFRSSLTPKIVEALICAQDWLRKSHCCKSIEEQIVDLERLEEGLLVGDKVMELLYAHLLPRDDEAFEPYKVFSSKQLDEPNKIGKINLAATGKDLMDDDKQGDMTIELFDAFDMETEAVSERYHAHIPFDHLSSPNPVAHVQICDAFSRTLVDLTKEPFQMLATIGPYLYRDTILLQKVKASGKQSIPAGSIKTPKQDLEKKTPNLEKQSAELLALCPVTKISLLIC</sequence>
<keyword evidence="4" id="KW-1185">Reference proteome</keyword>
<dbReference type="InterPro" id="IPR012337">
    <property type="entry name" value="RNaseH-like_sf"/>
</dbReference>
<feature type="region of interest" description="Disordered" evidence="1">
    <location>
        <begin position="40"/>
        <end position="61"/>
    </location>
</feature>
<dbReference type="AlphaFoldDB" id="A0A6A6MPW1"/>
<proteinExistence type="predicted"/>
<organism evidence="3 4">
    <name type="scientific">Hevea brasiliensis</name>
    <name type="common">Para rubber tree</name>
    <name type="synonym">Siphonia brasiliensis</name>
    <dbReference type="NCBI Taxonomy" id="3981"/>
    <lineage>
        <taxon>Eukaryota</taxon>
        <taxon>Viridiplantae</taxon>
        <taxon>Streptophyta</taxon>
        <taxon>Embryophyta</taxon>
        <taxon>Tracheophyta</taxon>
        <taxon>Spermatophyta</taxon>
        <taxon>Magnoliopsida</taxon>
        <taxon>eudicotyledons</taxon>
        <taxon>Gunneridae</taxon>
        <taxon>Pentapetalae</taxon>
        <taxon>rosids</taxon>
        <taxon>fabids</taxon>
        <taxon>Malpighiales</taxon>
        <taxon>Euphorbiaceae</taxon>
        <taxon>Crotonoideae</taxon>
        <taxon>Micrandreae</taxon>
        <taxon>Hevea</taxon>
    </lineage>
</organism>
<evidence type="ECO:0000313" key="3">
    <source>
        <dbReference type="EMBL" id="KAF2315811.1"/>
    </source>
</evidence>
<evidence type="ECO:0000259" key="2">
    <source>
        <dbReference type="Pfam" id="PF05699"/>
    </source>
</evidence>
<comment type="caution">
    <text evidence="3">The sequence shown here is derived from an EMBL/GenBank/DDBJ whole genome shotgun (WGS) entry which is preliminary data.</text>
</comment>
<dbReference type="PANTHER" id="PTHR23272">
    <property type="entry name" value="BED FINGER-RELATED"/>
    <property type="match status" value="1"/>
</dbReference>
<reference evidence="3 4" key="1">
    <citation type="journal article" date="2020" name="Mol. Plant">
        <title>The Chromosome-Based Rubber Tree Genome Provides New Insights into Spurge Genome Evolution and Rubber Biosynthesis.</title>
        <authorList>
            <person name="Liu J."/>
            <person name="Shi C."/>
            <person name="Shi C.C."/>
            <person name="Li W."/>
            <person name="Zhang Q.J."/>
            <person name="Zhang Y."/>
            <person name="Li K."/>
            <person name="Lu H.F."/>
            <person name="Shi C."/>
            <person name="Zhu S.T."/>
            <person name="Xiao Z.Y."/>
            <person name="Nan H."/>
            <person name="Yue Y."/>
            <person name="Zhu X.G."/>
            <person name="Wu Y."/>
            <person name="Hong X.N."/>
            <person name="Fan G.Y."/>
            <person name="Tong Y."/>
            <person name="Zhang D."/>
            <person name="Mao C.L."/>
            <person name="Liu Y.L."/>
            <person name="Hao S.J."/>
            <person name="Liu W.Q."/>
            <person name="Lv M.Q."/>
            <person name="Zhang H.B."/>
            <person name="Liu Y."/>
            <person name="Hu-Tang G.R."/>
            <person name="Wang J.P."/>
            <person name="Wang J.H."/>
            <person name="Sun Y.H."/>
            <person name="Ni S.B."/>
            <person name="Chen W.B."/>
            <person name="Zhang X.C."/>
            <person name="Jiao Y.N."/>
            <person name="Eichler E.E."/>
            <person name="Li G.H."/>
            <person name="Liu X."/>
            <person name="Gao L.Z."/>
        </authorList>
    </citation>
    <scope>NUCLEOTIDE SEQUENCE [LARGE SCALE GENOMIC DNA]</scope>
    <source>
        <strain evidence="4">cv. GT1</strain>
        <tissue evidence="3">Leaf</tissue>
    </source>
</reference>
<accession>A0A6A6MPW1</accession>
<dbReference type="SUPFAM" id="SSF53098">
    <property type="entry name" value="Ribonuclease H-like"/>
    <property type="match status" value="1"/>
</dbReference>